<evidence type="ECO:0000259" key="1">
    <source>
        <dbReference type="Pfam" id="PF13546"/>
    </source>
</evidence>
<name>A0A0S4QXE9_9ACTN</name>
<dbReference type="InterPro" id="IPR038721">
    <property type="entry name" value="IS701-like_DDE_dom"/>
</dbReference>
<gene>
    <name evidence="2" type="ORF">Ga0074812_13156</name>
</gene>
<proteinExistence type="predicted"/>
<organism evidence="2 3">
    <name type="scientific">Parafrankia irregularis</name>
    <dbReference type="NCBI Taxonomy" id="795642"/>
    <lineage>
        <taxon>Bacteria</taxon>
        <taxon>Bacillati</taxon>
        <taxon>Actinomycetota</taxon>
        <taxon>Actinomycetes</taxon>
        <taxon>Frankiales</taxon>
        <taxon>Frankiaceae</taxon>
        <taxon>Parafrankia</taxon>
    </lineage>
</organism>
<accession>A0A0S4QXE9</accession>
<dbReference type="AlphaFoldDB" id="A0A0S4QXE9"/>
<dbReference type="EMBL" id="FAOZ01000031">
    <property type="protein sequence ID" value="CUU59758.1"/>
    <property type="molecule type" value="Genomic_DNA"/>
</dbReference>
<evidence type="ECO:0000313" key="2">
    <source>
        <dbReference type="EMBL" id="CUU59758.1"/>
    </source>
</evidence>
<protein>
    <recommendedName>
        <fullName evidence="1">Transposase IS701-like DDE domain-containing protein</fullName>
    </recommendedName>
</protein>
<keyword evidence="3" id="KW-1185">Reference proteome</keyword>
<dbReference type="Pfam" id="PF13546">
    <property type="entry name" value="DDE_5"/>
    <property type="match status" value="1"/>
</dbReference>
<dbReference type="Proteomes" id="UP000198802">
    <property type="component" value="Unassembled WGS sequence"/>
</dbReference>
<sequence length="76" mass="8436">MGSVQDEPGRGEALGRLCRFRQEFYDCLTRRADALFETVEAVLCTDGPVRTLVDLTLAPEHRRGHGALYDGLNSGR</sequence>
<feature type="domain" description="Transposase IS701-like DDE" evidence="1">
    <location>
        <begin position="23"/>
        <end position="75"/>
    </location>
</feature>
<evidence type="ECO:0000313" key="3">
    <source>
        <dbReference type="Proteomes" id="UP000198802"/>
    </source>
</evidence>
<reference evidence="3" key="1">
    <citation type="submission" date="2015-11" db="EMBL/GenBank/DDBJ databases">
        <authorList>
            <person name="Varghese N."/>
        </authorList>
    </citation>
    <scope>NUCLEOTIDE SEQUENCE [LARGE SCALE GENOMIC DNA]</scope>
    <source>
        <strain evidence="3">DSM 45899</strain>
    </source>
</reference>